<evidence type="ECO:0000313" key="1">
    <source>
        <dbReference type="EMBL" id="MBC5582330.1"/>
    </source>
</evidence>
<reference evidence="1" key="1">
    <citation type="submission" date="2020-08" db="EMBL/GenBank/DDBJ databases">
        <title>Genome public.</title>
        <authorList>
            <person name="Liu C."/>
            <person name="Sun Q."/>
        </authorList>
    </citation>
    <scope>NUCLEOTIDE SEQUENCE</scope>
    <source>
        <strain evidence="1">BX8</strain>
    </source>
</reference>
<dbReference type="AlphaFoldDB" id="A0A923REJ3"/>
<accession>A0A923REJ3</accession>
<sequence length="59" mass="6621">MDKNHANHCIRCTINECANHCDCEPCCALDSIEVCCCNTDKATDKQCTECASFRAKNEY</sequence>
<dbReference type="EMBL" id="JACONZ010000005">
    <property type="protein sequence ID" value="MBC5582330.1"/>
    <property type="molecule type" value="Genomic_DNA"/>
</dbReference>
<protein>
    <submittedName>
        <fullName evidence="1">DUF1540 domain-containing protein</fullName>
    </submittedName>
</protein>
<dbReference type="RefSeq" id="WP_186888694.1">
    <property type="nucleotide sequence ID" value="NZ_JACONZ010000005.1"/>
</dbReference>
<name>A0A923REJ3_9FIRM</name>
<organism evidence="1 2">
    <name type="scientific">Anaerofilum hominis</name>
    <dbReference type="NCBI Taxonomy" id="2763016"/>
    <lineage>
        <taxon>Bacteria</taxon>
        <taxon>Bacillati</taxon>
        <taxon>Bacillota</taxon>
        <taxon>Clostridia</taxon>
        <taxon>Eubacteriales</taxon>
        <taxon>Oscillospiraceae</taxon>
        <taxon>Anaerofilum</taxon>
    </lineage>
</organism>
<proteinExistence type="predicted"/>
<gene>
    <name evidence="1" type="ORF">H8S23_12525</name>
</gene>
<dbReference type="Proteomes" id="UP000659630">
    <property type="component" value="Unassembled WGS sequence"/>
</dbReference>
<keyword evidence="2" id="KW-1185">Reference proteome</keyword>
<comment type="caution">
    <text evidence="1">The sequence shown here is derived from an EMBL/GenBank/DDBJ whole genome shotgun (WGS) entry which is preliminary data.</text>
</comment>
<evidence type="ECO:0000313" key="2">
    <source>
        <dbReference type="Proteomes" id="UP000659630"/>
    </source>
</evidence>